<evidence type="ECO:0000256" key="1">
    <source>
        <dbReference type="ARBA" id="ARBA00022676"/>
    </source>
</evidence>
<dbReference type="RefSeq" id="WP_048693874.1">
    <property type="nucleotide sequence ID" value="NZ_KQ130497.1"/>
</dbReference>
<dbReference type="GO" id="GO:0016757">
    <property type="term" value="F:glycosyltransferase activity"/>
    <property type="evidence" value="ECO:0007669"/>
    <property type="project" value="UniProtKB-KW"/>
</dbReference>
<dbReference type="Pfam" id="PF00534">
    <property type="entry name" value="Glycos_transf_1"/>
    <property type="match status" value="1"/>
</dbReference>
<dbReference type="PANTHER" id="PTHR12526:SF510">
    <property type="entry name" value="D-INOSITOL 3-PHOSPHATE GLYCOSYLTRANSFERASE"/>
    <property type="match status" value="1"/>
</dbReference>
<protein>
    <recommendedName>
        <fullName evidence="7">Glycosyl transferase family 1</fullName>
    </recommendedName>
</protein>
<dbReference type="Pfam" id="PF13439">
    <property type="entry name" value="Glyco_transf_4"/>
    <property type="match status" value="1"/>
</dbReference>
<name>A0A0J8GUT0_9ALTE</name>
<evidence type="ECO:0000259" key="3">
    <source>
        <dbReference type="Pfam" id="PF00534"/>
    </source>
</evidence>
<dbReference type="InterPro" id="IPR001296">
    <property type="entry name" value="Glyco_trans_1"/>
</dbReference>
<dbReference type="GO" id="GO:1901135">
    <property type="term" value="P:carbohydrate derivative metabolic process"/>
    <property type="evidence" value="ECO:0007669"/>
    <property type="project" value="UniProtKB-ARBA"/>
</dbReference>
<feature type="domain" description="Glycosyltransferase subfamily 4-like N-terminal" evidence="4">
    <location>
        <begin position="14"/>
        <end position="170"/>
    </location>
</feature>
<gene>
    <name evidence="5" type="ORF">XM47_14260</name>
</gene>
<keyword evidence="1" id="KW-0328">Glycosyltransferase</keyword>
<dbReference type="PANTHER" id="PTHR12526">
    <property type="entry name" value="GLYCOSYLTRANSFERASE"/>
    <property type="match status" value="1"/>
</dbReference>
<comment type="caution">
    <text evidence="5">The sequence shown here is derived from an EMBL/GenBank/DDBJ whole genome shotgun (WGS) entry which is preliminary data.</text>
</comment>
<evidence type="ECO:0000313" key="5">
    <source>
        <dbReference type="EMBL" id="KMT64453.1"/>
    </source>
</evidence>
<accession>A0A0J8GUT0</accession>
<dbReference type="STRING" id="1513271.XM47_14260"/>
<evidence type="ECO:0000256" key="2">
    <source>
        <dbReference type="ARBA" id="ARBA00022679"/>
    </source>
</evidence>
<evidence type="ECO:0000313" key="6">
    <source>
        <dbReference type="Proteomes" id="UP000037600"/>
    </source>
</evidence>
<dbReference type="CDD" id="cd03811">
    <property type="entry name" value="GT4_GT28_WabH-like"/>
    <property type="match status" value="1"/>
</dbReference>
<keyword evidence="6" id="KW-1185">Reference proteome</keyword>
<dbReference type="SUPFAM" id="SSF53756">
    <property type="entry name" value="UDP-Glycosyltransferase/glycogen phosphorylase"/>
    <property type="match status" value="1"/>
</dbReference>
<evidence type="ECO:0000259" key="4">
    <source>
        <dbReference type="Pfam" id="PF13439"/>
    </source>
</evidence>
<dbReference type="EMBL" id="LAZL01000024">
    <property type="protein sequence ID" value="KMT64453.1"/>
    <property type="molecule type" value="Genomic_DNA"/>
</dbReference>
<dbReference type="Gene3D" id="3.40.50.2000">
    <property type="entry name" value="Glycogen Phosphorylase B"/>
    <property type="match status" value="2"/>
</dbReference>
<feature type="domain" description="Glycosyl transferase family 1" evidence="3">
    <location>
        <begin position="193"/>
        <end position="337"/>
    </location>
</feature>
<reference evidence="5 6" key="1">
    <citation type="submission" date="2015-04" db="EMBL/GenBank/DDBJ databases">
        <title>Draft Genome Sequence of the Novel Agar-Digesting Marine Bacterium Q1.</title>
        <authorList>
            <person name="Li Y."/>
            <person name="Li D."/>
            <person name="Chen G."/>
            <person name="Du Z."/>
        </authorList>
    </citation>
    <scope>NUCLEOTIDE SEQUENCE [LARGE SCALE GENOMIC DNA]</scope>
    <source>
        <strain evidence="5 6">Q1</strain>
    </source>
</reference>
<keyword evidence="2" id="KW-0808">Transferase</keyword>
<dbReference type="Proteomes" id="UP000037600">
    <property type="component" value="Unassembled WGS sequence"/>
</dbReference>
<organism evidence="5 6">
    <name type="scientific">Catenovulum maritimum</name>
    <dbReference type="NCBI Taxonomy" id="1513271"/>
    <lineage>
        <taxon>Bacteria</taxon>
        <taxon>Pseudomonadati</taxon>
        <taxon>Pseudomonadota</taxon>
        <taxon>Gammaproteobacteria</taxon>
        <taxon>Alteromonadales</taxon>
        <taxon>Alteromonadaceae</taxon>
        <taxon>Catenovulum</taxon>
    </lineage>
</organism>
<proteinExistence type="predicted"/>
<dbReference type="AlphaFoldDB" id="A0A0J8GUT0"/>
<dbReference type="InterPro" id="IPR028098">
    <property type="entry name" value="Glyco_trans_4-like_N"/>
</dbReference>
<sequence length="358" mass="39409">MKHIVLFLHDFRGGGAERVSVRLANGLVDLGARVNLIVLNDTGPMKNELNPSIMIHELTAKRMAFCPLELGSLVNHLAPDIVISHMTHANVSACLAAKLFGFSHKLIVVEHNVMQTNFKIVNSVSVKLAYLLTKLVYRIPKKVIAVSAAVKGSITRFTGVENIEVIFNPVVNQDLLDYKVSSTKYAHPWFHQEMPVFVAVGSLTPQKNFKHLLKSFALLIKNQPARLLILGEGPQRAELELDIVNLGILDSVELLGYVGNVYDFIAQADALIMSSAWEGLPTVLIEALSLSTKVVSTNCEGGSAEILAQGQYGILVPVHDCHSLAQAMKEVLTRSFEDLKQRASLFSIDESARQYYNL</sequence>
<dbReference type="OrthoDB" id="9792269at2"/>
<evidence type="ECO:0008006" key="7">
    <source>
        <dbReference type="Google" id="ProtNLM"/>
    </source>
</evidence>